<organism evidence="1 2">
    <name type="scientific">Pseudobowmanella zhangzhouensis</name>
    <dbReference type="NCBI Taxonomy" id="1537679"/>
    <lineage>
        <taxon>Bacteria</taxon>
        <taxon>Pseudomonadati</taxon>
        <taxon>Pseudomonadota</taxon>
        <taxon>Gammaproteobacteria</taxon>
        <taxon>Alteromonadales</taxon>
        <taxon>Alteromonadaceae</taxon>
    </lineage>
</organism>
<sequence>MQPRFSFDNIDLHNWPRAQHFDFFSRFASPGFQLIVPLKLHGLADKAKQQQIPFSAALLYALQQAILDYAPMRMRLVDGKPVTFHGNHISSVVLADDQTFRFAYLPQTDGFDAFCTMYKAAVERAKQLPFYSEDFAYNEGRADVVYVSTLPWHNFSGFRHAEFNTHNAQGIPRFVFGKQDCTQDTLPLAIDVHHGLMDGLHVHEFVQVFEQELASLSF</sequence>
<dbReference type="EMBL" id="JBHSUS010000001">
    <property type="protein sequence ID" value="MFC6439905.1"/>
    <property type="molecule type" value="Genomic_DNA"/>
</dbReference>
<dbReference type="Proteomes" id="UP001596364">
    <property type="component" value="Unassembled WGS sequence"/>
</dbReference>
<dbReference type="Gene3D" id="3.30.559.10">
    <property type="entry name" value="Chloramphenicol acetyltransferase-like domain"/>
    <property type="match status" value="1"/>
</dbReference>
<proteinExistence type="predicted"/>
<dbReference type="SMART" id="SM01059">
    <property type="entry name" value="CAT"/>
    <property type="match status" value="1"/>
</dbReference>
<evidence type="ECO:0000313" key="2">
    <source>
        <dbReference type="Proteomes" id="UP001596364"/>
    </source>
</evidence>
<reference evidence="2" key="1">
    <citation type="journal article" date="2019" name="Int. J. Syst. Evol. Microbiol.">
        <title>The Global Catalogue of Microorganisms (GCM) 10K type strain sequencing project: providing services to taxonomists for standard genome sequencing and annotation.</title>
        <authorList>
            <consortium name="The Broad Institute Genomics Platform"/>
            <consortium name="The Broad Institute Genome Sequencing Center for Infectious Disease"/>
            <person name="Wu L."/>
            <person name="Ma J."/>
        </authorList>
    </citation>
    <scope>NUCLEOTIDE SEQUENCE [LARGE SCALE GENOMIC DNA]</scope>
    <source>
        <strain evidence="2">CGMCC 1.16031</strain>
    </source>
</reference>
<dbReference type="InterPro" id="IPR023213">
    <property type="entry name" value="CAT-like_dom_sf"/>
</dbReference>
<dbReference type="RefSeq" id="WP_131256791.1">
    <property type="nucleotide sequence ID" value="NZ_JBHSUS010000001.1"/>
</dbReference>
<gene>
    <name evidence="1" type="ORF">ACFP85_07060</name>
</gene>
<accession>A0ABW1XIW1</accession>
<keyword evidence="2" id="KW-1185">Reference proteome</keyword>
<protein>
    <submittedName>
        <fullName evidence="1">CatA-like O-acetyltransferase</fullName>
    </submittedName>
</protein>
<dbReference type="InterPro" id="IPR001707">
    <property type="entry name" value="Cmp_AcTrfase"/>
</dbReference>
<name>A0ABW1XIW1_9ALTE</name>
<dbReference type="PANTHER" id="PTHR38474:SF1">
    <property type="entry name" value="SLR0299 PROTEIN"/>
    <property type="match status" value="1"/>
</dbReference>
<dbReference type="SUPFAM" id="SSF52777">
    <property type="entry name" value="CoA-dependent acyltransferases"/>
    <property type="match status" value="1"/>
</dbReference>
<dbReference type="PANTHER" id="PTHR38474">
    <property type="entry name" value="SLR0299 PROTEIN"/>
    <property type="match status" value="1"/>
</dbReference>
<comment type="caution">
    <text evidence="1">The sequence shown here is derived from an EMBL/GenBank/DDBJ whole genome shotgun (WGS) entry which is preliminary data.</text>
</comment>
<evidence type="ECO:0000313" key="1">
    <source>
        <dbReference type="EMBL" id="MFC6439905.1"/>
    </source>
</evidence>
<dbReference type="Pfam" id="PF00302">
    <property type="entry name" value="CAT"/>
    <property type="match status" value="1"/>
</dbReference>